<keyword evidence="2" id="KW-1185">Reference proteome</keyword>
<evidence type="ECO:0000313" key="2">
    <source>
        <dbReference type="Proteomes" id="UP000469440"/>
    </source>
</evidence>
<name>A0A6N8HXF6_9FIRM</name>
<organism evidence="1 2">
    <name type="scientific">Caproicibacter fermentans</name>
    <dbReference type="NCBI Taxonomy" id="2576756"/>
    <lineage>
        <taxon>Bacteria</taxon>
        <taxon>Bacillati</taxon>
        <taxon>Bacillota</taxon>
        <taxon>Clostridia</taxon>
        <taxon>Eubacteriales</taxon>
        <taxon>Acutalibacteraceae</taxon>
        <taxon>Caproicibacter</taxon>
    </lineage>
</organism>
<accession>A0A6N8HXF6</accession>
<gene>
    <name evidence="1" type="ORF">CAFE_11860</name>
</gene>
<dbReference type="Proteomes" id="UP000469440">
    <property type="component" value="Unassembled WGS sequence"/>
</dbReference>
<proteinExistence type="predicted"/>
<protein>
    <submittedName>
        <fullName evidence="1">Uncharacterized protein</fullName>
    </submittedName>
</protein>
<evidence type="ECO:0000313" key="1">
    <source>
        <dbReference type="EMBL" id="MVB10496.1"/>
    </source>
</evidence>
<comment type="caution">
    <text evidence="1">The sequence shown here is derived from an EMBL/GenBank/DDBJ whole genome shotgun (WGS) entry which is preliminary data.</text>
</comment>
<dbReference type="AlphaFoldDB" id="A0A6N8HXF6"/>
<dbReference type="OrthoDB" id="2055132at2"/>
<dbReference type="RefSeq" id="WP_156990097.1">
    <property type="nucleotide sequence ID" value="NZ_VWXL01000035.1"/>
</dbReference>
<dbReference type="EMBL" id="VWXL01000035">
    <property type="protein sequence ID" value="MVB10496.1"/>
    <property type="molecule type" value="Genomic_DNA"/>
</dbReference>
<reference evidence="1 2" key="1">
    <citation type="submission" date="2019-09" db="EMBL/GenBank/DDBJ databases">
        <title>Genome sequence of Clostridium sp. EA1.</title>
        <authorList>
            <person name="Poehlein A."/>
            <person name="Bengelsdorf F.R."/>
            <person name="Daniel R."/>
        </authorList>
    </citation>
    <scope>NUCLEOTIDE SEQUENCE [LARGE SCALE GENOMIC DNA]</scope>
    <source>
        <strain evidence="1 2">EA1</strain>
    </source>
</reference>
<sequence length="112" mass="12873">MRTLSEKAYLSMFYVIDAYYSVHPTDSVGSLLSDLSPFIFKDSISADPAAYDDFCDCFAKTAKGREVDDVDVGYQAAKSFLQFYNDEFGFELENLIRDFSYEDYKKAYHSLK</sequence>